<dbReference type="InterPro" id="IPR020846">
    <property type="entry name" value="MFS_dom"/>
</dbReference>
<feature type="transmembrane region" description="Helical" evidence="8">
    <location>
        <begin position="132"/>
        <end position="154"/>
    </location>
</feature>
<feature type="transmembrane region" description="Helical" evidence="8">
    <location>
        <begin position="276"/>
        <end position="294"/>
    </location>
</feature>
<evidence type="ECO:0000256" key="1">
    <source>
        <dbReference type="ARBA" id="ARBA00004651"/>
    </source>
</evidence>
<dbReference type="Pfam" id="PF07690">
    <property type="entry name" value="MFS_1"/>
    <property type="match status" value="1"/>
</dbReference>
<evidence type="ECO:0000256" key="7">
    <source>
        <dbReference type="SAM" id="MobiDB-lite"/>
    </source>
</evidence>
<feature type="transmembrane region" description="Helical" evidence="8">
    <location>
        <begin position="108"/>
        <end position="126"/>
    </location>
</feature>
<keyword evidence="6 8" id="KW-0472">Membrane</keyword>
<keyword evidence="3 8" id="KW-0812">Transmembrane</keyword>
<keyword evidence="5" id="KW-0534">Nitrate assimilation</keyword>
<name>A0A5P2ULY5_9ACTN</name>
<dbReference type="AlphaFoldDB" id="A0A5P2ULY5"/>
<gene>
    <name evidence="10" type="ORF">CP968_04535</name>
</gene>
<feature type="transmembrane region" description="Helical" evidence="8">
    <location>
        <begin position="166"/>
        <end position="184"/>
    </location>
</feature>
<accession>A0A5P2ULY5</accession>
<evidence type="ECO:0000313" key="10">
    <source>
        <dbReference type="EMBL" id="QEU77647.1"/>
    </source>
</evidence>
<evidence type="ECO:0000256" key="8">
    <source>
        <dbReference type="SAM" id="Phobius"/>
    </source>
</evidence>
<sequence>MNRSADRTGYGSSLDAADVVDVPGGIRAARRAPHGGERVYRNLVMATIGFTLTFWAWDLIAPLGADYQDRLGLTAVQQSLLVAVPVIVGSLGRVPVGALTDRYGARRMFPLVAALTILPVLLLIPARDSYPALLGAGFLLGLGGTTFAIGVPLVNGWFPPDRRGAAIGVFGMGTGGVALSGYFTPRIAAHGENLPFLVVAAALACYAVLAALLITDPPGRTAPAAPLATRLAGAGRLRTTWELSALYAVGFGGVVAFGVYLPTYLKTWYELTPTDAGTRAAGFALVTVVFRPVGGWLSDRVHPARVTAWALGAVAVFAVVQAFDPPLAPLGTVCFLTMAAGLGAAGGSVFALVAQVTPQRQVGTVTGIVGAVGGLGGFVPPLVMGAVYSAEGSYAIGFMLLSDLALAGCVYAYGRMRTVGRPTEPADGPSVPCSAEGQHDRTAGRVDPGGPAGGQPQRP</sequence>
<dbReference type="GO" id="GO:0015112">
    <property type="term" value="F:nitrate transmembrane transporter activity"/>
    <property type="evidence" value="ECO:0007669"/>
    <property type="project" value="InterPro"/>
</dbReference>
<dbReference type="Proteomes" id="UP000326831">
    <property type="component" value="Chromosome"/>
</dbReference>
<dbReference type="KEGG" id="ssub:CP968_04535"/>
<keyword evidence="4 8" id="KW-1133">Transmembrane helix</keyword>
<dbReference type="PANTHER" id="PTHR23515">
    <property type="entry name" value="HIGH-AFFINITY NITRATE TRANSPORTER 2.3"/>
    <property type="match status" value="1"/>
</dbReference>
<dbReference type="Gene3D" id="1.20.1250.20">
    <property type="entry name" value="MFS general substrate transporter like domains"/>
    <property type="match status" value="2"/>
</dbReference>
<reference evidence="10 11" key="1">
    <citation type="submission" date="2017-09" db="EMBL/GenBank/DDBJ databases">
        <authorList>
            <person name="Lee N."/>
            <person name="Cho B.-K."/>
        </authorList>
    </citation>
    <scope>NUCLEOTIDE SEQUENCE [LARGE SCALE GENOMIC DNA]</scope>
    <source>
        <strain evidence="10 11">ATCC 27467</strain>
    </source>
</reference>
<evidence type="ECO:0000256" key="2">
    <source>
        <dbReference type="ARBA" id="ARBA00008432"/>
    </source>
</evidence>
<feature type="transmembrane region" description="Helical" evidence="8">
    <location>
        <begin position="306"/>
        <end position="323"/>
    </location>
</feature>
<dbReference type="OrthoDB" id="9771451at2"/>
<organism evidence="10 11">
    <name type="scientific">Streptomyces subrutilus</name>
    <dbReference type="NCBI Taxonomy" id="36818"/>
    <lineage>
        <taxon>Bacteria</taxon>
        <taxon>Bacillati</taxon>
        <taxon>Actinomycetota</taxon>
        <taxon>Actinomycetes</taxon>
        <taxon>Kitasatosporales</taxon>
        <taxon>Streptomycetaceae</taxon>
        <taxon>Streptomyces</taxon>
    </lineage>
</organism>
<proteinExistence type="inferred from homology"/>
<dbReference type="SUPFAM" id="SSF103473">
    <property type="entry name" value="MFS general substrate transporter"/>
    <property type="match status" value="1"/>
</dbReference>
<feature type="transmembrane region" description="Helical" evidence="8">
    <location>
        <begin position="245"/>
        <end position="264"/>
    </location>
</feature>
<comment type="similarity">
    <text evidence="2">Belongs to the major facilitator superfamily. Nitrate/nitrite porter (TC 2.A.1.8) family.</text>
</comment>
<feature type="transmembrane region" description="Helical" evidence="8">
    <location>
        <begin position="196"/>
        <end position="214"/>
    </location>
</feature>
<feature type="transmembrane region" description="Helical" evidence="8">
    <location>
        <begin position="39"/>
        <end position="57"/>
    </location>
</feature>
<evidence type="ECO:0000256" key="4">
    <source>
        <dbReference type="ARBA" id="ARBA00022989"/>
    </source>
</evidence>
<protein>
    <submittedName>
        <fullName evidence="10">NarK/NasA family nitrate transporter</fullName>
    </submittedName>
</protein>
<dbReference type="InterPro" id="IPR036259">
    <property type="entry name" value="MFS_trans_sf"/>
</dbReference>
<evidence type="ECO:0000256" key="5">
    <source>
        <dbReference type="ARBA" id="ARBA00023063"/>
    </source>
</evidence>
<dbReference type="GO" id="GO:0005886">
    <property type="term" value="C:plasma membrane"/>
    <property type="evidence" value="ECO:0007669"/>
    <property type="project" value="UniProtKB-SubCell"/>
</dbReference>
<evidence type="ECO:0000313" key="11">
    <source>
        <dbReference type="Proteomes" id="UP000326831"/>
    </source>
</evidence>
<dbReference type="InterPro" id="IPR011701">
    <property type="entry name" value="MFS"/>
</dbReference>
<evidence type="ECO:0000256" key="3">
    <source>
        <dbReference type="ARBA" id="ARBA00022692"/>
    </source>
</evidence>
<dbReference type="InterPro" id="IPR044772">
    <property type="entry name" value="NO3_transporter"/>
</dbReference>
<dbReference type="PROSITE" id="PS50850">
    <property type="entry name" value="MFS"/>
    <property type="match status" value="1"/>
</dbReference>
<evidence type="ECO:0000259" key="9">
    <source>
        <dbReference type="PROSITE" id="PS50850"/>
    </source>
</evidence>
<feature type="transmembrane region" description="Helical" evidence="8">
    <location>
        <begin position="77"/>
        <end position="96"/>
    </location>
</feature>
<dbReference type="EMBL" id="CP023701">
    <property type="protein sequence ID" value="QEU77647.1"/>
    <property type="molecule type" value="Genomic_DNA"/>
</dbReference>
<feature type="transmembrane region" description="Helical" evidence="8">
    <location>
        <begin position="365"/>
        <end position="388"/>
    </location>
</feature>
<feature type="region of interest" description="Disordered" evidence="7">
    <location>
        <begin position="422"/>
        <end position="459"/>
    </location>
</feature>
<evidence type="ECO:0000256" key="6">
    <source>
        <dbReference type="ARBA" id="ARBA00023136"/>
    </source>
</evidence>
<dbReference type="GO" id="GO:0042128">
    <property type="term" value="P:nitrate assimilation"/>
    <property type="evidence" value="ECO:0007669"/>
    <property type="project" value="UniProtKB-KW"/>
</dbReference>
<keyword evidence="11" id="KW-1185">Reference proteome</keyword>
<feature type="domain" description="Major facilitator superfamily (MFS) profile" evidence="9">
    <location>
        <begin position="42"/>
        <end position="420"/>
    </location>
</feature>
<feature type="transmembrane region" description="Helical" evidence="8">
    <location>
        <begin position="394"/>
        <end position="413"/>
    </location>
</feature>
<comment type="subcellular location">
    <subcellularLocation>
        <location evidence="1">Cell membrane</location>
        <topology evidence="1">Multi-pass membrane protein</topology>
    </subcellularLocation>
</comment>
<feature type="transmembrane region" description="Helical" evidence="8">
    <location>
        <begin position="329"/>
        <end position="353"/>
    </location>
</feature>